<dbReference type="InterPro" id="IPR036286">
    <property type="entry name" value="LexA/Signal_pep-like_sf"/>
</dbReference>
<keyword evidence="2 12" id="KW-0678">Repressor</keyword>
<dbReference type="SUPFAM" id="SSF46785">
    <property type="entry name" value="Winged helix' DNA-binding domain"/>
    <property type="match status" value="1"/>
</dbReference>
<feature type="domain" description="Peptidase S24/S26A/S26B/S26C" evidence="14">
    <location>
        <begin position="81"/>
        <end position="192"/>
    </location>
</feature>
<dbReference type="InterPro" id="IPR006199">
    <property type="entry name" value="LexA_DNA-bd_dom"/>
</dbReference>
<dbReference type="GO" id="GO:0004252">
    <property type="term" value="F:serine-type endopeptidase activity"/>
    <property type="evidence" value="ECO:0007669"/>
    <property type="project" value="UniProtKB-UniRule"/>
</dbReference>
<evidence type="ECO:0000259" key="15">
    <source>
        <dbReference type="Pfam" id="PF01726"/>
    </source>
</evidence>
<evidence type="ECO:0000256" key="12">
    <source>
        <dbReference type="HAMAP-Rule" id="MF_00015"/>
    </source>
</evidence>
<evidence type="ECO:0000313" key="17">
    <source>
        <dbReference type="Proteomes" id="UP000178724"/>
    </source>
</evidence>
<dbReference type="HAMAP" id="MF_00015">
    <property type="entry name" value="LexA"/>
    <property type="match status" value="1"/>
</dbReference>
<comment type="catalytic activity">
    <reaction evidence="12">
        <text>Hydrolysis of Ala-|-Gly bond in repressor LexA.</text>
        <dbReference type="EC" id="3.4.21.88"/>
    </reaction>
</comment>
<dbReference type="GO" id="GO:0003677">
    <property type="term" value="F:DNA binding"/>
    <property type="evidence" value="ECO:0007669"/>
    <property type="project" value="UniProtKB-UniRule"/>
</dbReference>
<dbReference type="GO" id="GO:0006508">
    <property type="term" value="P:proteolysis"/>
    <property type="evidence" value="ECO:0007669"/>
    <property type="project" value="InterPro"/>
</dbReference>
<dbReference type="Gene3D" id="2.10.109.10">
    <property type="entry name" value="Umud Fragment, subunit A"/>
    <property type="match status" value="1"/>
</dbReference>
<keyword evidence="9 12" id="KW-0804">Transcription</keyword>
<dbReference type="AlphaFoldDB" id="A0A1F4Q2Z0"/>
<dbReference type="EC" id="3.4.21.88" evidence="12"/>
<dbReference type="InterPro" id="IPR039418">
    <property type="entry name" value="LexA-like"/>
</dbReference>
<feature type="DNA-binding region" description="H-T-H motif" evidence="12">
    <location>
        <begin position="27"/>
        <end position="47"/>
    </location>
</feature>
<gene>
    <name evidence="12" type="primary">lexA</name>
    <name evidence="16" type="ORF">A2625_05745</name>
</gene>
<evidence type="ECO:0000256" key="10">
    <source>
        <dbReference type="ARBA" id="ARBA00023204"/>
    </source>
</evidence>
<dbReference type="EMBL" id="METM01000011">
    <property type="protein sequence ID" value="OGB90383.1"/>
    <property type="molecule type" value="Genomic_DNA"/>
</dbReference>
<keyword evidence="5 12" id="KW-0378">Hydrolase</keyword>
<dbReference type="PANTHER" id="PTHR33516">
    <property type="entry name" value="LEXA REPRESSOR"/>
    <property type="match status" value="1"/>
</dbReference>
<dbReference type="InterPro" id="IPR006197">
    <property type="entry name" value="Peptidase_S24_LexA"/>
</dbReference>
<feature type="active site" description="For autocatalytic cleavage activity" evidence="12">
    <location>
        <position position="122"/>
    </location>
</feature>
<keyword evidence="11 12" id="KW-0742">SOS response</keyword>
<comment type="caution">
    <text evidence="16">The sequence shown here is derived from an EMBL/GenBank/DDBJ whole genome shotgun (WGS) entry which is preliminary data.</text>
</comment>
<dbReference type="CDD" id="cd06529">
    <property type="entry name" value="S24_LexA-like"/>
    <property type="match status" value="1"/>
</dbReference>
<evidence type="ECO:0000256" key="8">
    <source>
        <dbReference type="ARBA" id="ARBA00023125"/>
    </source>
</evidence>
<reference evidence="16 17" key="1">
    <citation type="journal article" date="2016" name="Nat. Commun.">
        <title>Thousands of microbial genomes shed light on interconnected biogeochemical processes in an aquifer system.</title>
        <authorList>
            <person name="Anantharaman K."/>
            <person name="Brown C.T."/>
            <person name="Hug L.A."/>
            <person name="Sharon I."/>
            <person name="Castelle C.J."/>
            <person name="Probst A.J."/>
            <person name="Thomas B.C."/>
            <person name="Singh A."/>
            <person name="Wilkins M.J."/>
            <person name="Karaoz U."/>
            <person name="Brodie E.L."/>
            <person name="Williams K.H."/>
            <person name="Hubbard S.S."/>
            <person name="Banfield J.F."/>
        </authorList>
    </citation>
    <scope>NUCLEOTIDE SEQUENCE [LARGE SCALE GENOMIC DNA]</scope>
</reference>
<accession>A0A1F4Q2Z0</accession>
<evidence type="ECO:0000256" key="11">
    <source>
        <dbReference type="ARBA" id="ARBA00023236"/>
    </source>
</evidence>
<organism evidence="16 17">
    <name type="scientific">candidate division WOR-1 bacterium RIFCSPHIGHO2_01_FULL_53_15</name>
    <dbReference type="NCBI Taxonomy" id="1802564"/>
    <lineage>
        <taxon>Bacteria</taxon>
        <taxon>Bacillati</taxon>
        <taxon>Saganbacteria</taxon>
    </lineage>
</organism>
<dbReference type="NCBIfam" id="TIGR00498">
    <property type="entry name" value="lexA"/>
    <property type="match status" value="1"/>
</dbReference>
<evidence type="ECO:0000256" key="3">
    <source>
        <dbReference type="ARBA" id="ARBA00022705"/>
    </source>
</evidence>
<keyword evidence="4 12" id="KW-0227">DNA damage</keyword>
<evidence type="ECO:0000259" key="14">
    <source>
        <dbReference type="Pfam" id="PF00717"/>
    </source>
</evidence>
<keyword evidence="10 12" id="KW-0234">DNA repair</keyword>
<feature type="site" description="Cleavage; by autolysis" evidence="12">
    <location>
        <begin position="88"/>
        <end position="89"/>
    </location>
</feature>
<dbReference type="Pfam" id="PF00717">
    <property type="entry name" value="Peptidase_S24"/>
    <property type="match status" value="1"/>
</dbReference>
<evidence type="ECO:0000256" key="4">
    <source>
        <dbReference type="ARBA" id="ARBA00022763"/>
    </source>
</evidence>
<feature type="active site" description="For autocatalytic cleavage activity" evidence="12">
    <location>
        <position position="160"/>
    </location>
</feature>
<evidence type="ECO:0000256" key="13">
    <source>
        <dbReference type="RuleBase" id="RU003991"/>
    </source>
</evidence>
<dbReference type="GO" id="GO:0006281">
    <property type="term" value="P:DNA repair"/>
    <property type="evidence" value="ECO:0007669"/>
    <property type="project" value="UniProtKB-UniRule"/>
</dbReference>
<dbReference type="GO" id="GO:0009432">
    <property type="term" value="P:SOS response"/>
    <property type="evidence" value="ECO:0007669"/>
    <property type="project" value="UniProtKB-UniRule"/>
</dbReference>
<evidence type="ECO:0000256" key="7">
    <source>
        <dbReference type="ARBA" id="ARBA00023015"/>
    </source>
</evidence>
<dbReference type="PRINTS" id="PR00726">
    <property type="entry name" value="LEXASERPTASE"/>
</dbReference>
<evidence type="ECO:0000256" key="5">
    <source>
        <dbReference type="ARBA" id="ARBA00022801"/>
    </source>
</evidence>
<evidence type="ECO:0000256" key="1">
    <source>
        <dbReference type="ARBA" id="ARBA00007484"/>
    </source>
</evidence>
<protein>
    <recommendedName>
        <fullName evidence="12">LexA repressor</fullName>
        <ecNumber evidence="12">3.4.21.88</ecNumber>
    </recommendedName>
</protein>
<dbReference type="InterPro" id="IPR050077">
    <property type="entry name" value="LexA_repressor"/>
</dbReference>
<evidence type="ECO:0000313" key="16">
    <source>
        <dbReference type="EMBL" id="OGB90383.1"/>
    </source>
</evidence>
<comment type="function">
    <text evidence="12">Represses a number of genes involved in the response to DNA damage (SOS response), including recA and lexA. In the presence of single-stranded DNA, RecA interacts with LexA causing an autocatalytic cleavage which disrupts the DNA-binding part of LexA, leading to derepression of the SOS regulon and eventually DNA repair.</text>
</comment>
<dbReference type="Proteomes" id="UP000178724">
    <property type="component" value="Unassembled WGS sequence"/>
</dbReference>
<evidence type="ECO:0000256" key="9">
    <source>
        <dbReference type="ARBA" id="ARBA00023163"/>
    </source>
</evidence>
<dbReference type="InterPro" id="IPR036388">
    <property type="entry name" value="WH-like_DNA-bd_sf"/>
</dbReference>
<keyword evidence="7 12" id="KW-0805">Transcription regulation</keyword>
<dbReference type="InterPro" id="IPR006200">
    <property type="entry name" value="LexA"/>
</dbReference>
<keyword evidence="6 12" id="KW-0068">Autocatalytic cleavage</keyword>
<dbReference type="GO" id="GO:0006260">
    <property type="term" value="P:DNA replication"/>
    <property type="evidence" value="ECO:0007669"/>
    <property type="project" value="UniProtKB-UniRule"/>
</dbReference>
<name>A0A1F4Q2Z0_UNCSA</name>
<sequence>MSINERQNKIFQFVTEYINNKGFAPSIREICKAMGFASPRAAQKHLEALEAAGYLERQSTPRSIKIVHDQLEAFARTVALPFLGYIAAGAPIEVVEQREEMAVPTALVGRKPCYILQVKGNSMIEDHILNGDFIVVERCETADDGEVVVALINRSEATLKRLYREPNRVRLEPANSTMKPIYVKDVAVQGKVRGLFRRF</sequence>
<dbReference type="GO" id="GO:0045892">
    <property type="term" value="P:negative regulation of DNA-templated transcription"/>
    <property type="evidence" value="ECO:0007669"/>
    <property type="project" value="UniProtKB-UniRule"/>
</dbReference>
<keyword evidence="8 12" id="KW-0238">DNA-binding</keyword>
<dbReference type="PANTHER" id="PTHR33516:SF2">
    <property type="entry name" value="LEXA REPRESSOR-RELATED"/>
    <property type="match status" value="1"/>
</dbReference>
<comment type="similarity">
    <text evidence="1 12 13">Belongs to the peptidase S24 family.</text>
</comment>
<proteinExistence type="inferred from homology"/>
<dbReference type="InterPro" id="IPR036390">
    <property type="entry name" value="WH_DNA-bd_sf"/>
</dbReference>
<dbReference type="Pfam" id="PF01726">
    <property type="entry name" value="LexA_DNA_bind"/>
    <property type="match status" value="1"/>
</dbReference>
<dbReference type="SUPFAM" id="SSF51306">
    <property type="entry name" value="LexA/Signal peptidase"/>
    <property type="match status" value="1"/>
</dbReference>
<dbReference type="InterPro" id="IPR015927">
    <property type="entry name" value="Peptidase_S24_S26A/B/C"/>
</dbReference>
<comment type="subunit">
    <text evidence="12">Homodimer.</text>
</comment>
<dbReference type="Gene3D" id="1.10.10.10">
    <property type="entry name" value="Winged helix-like DNA-binding domain superfamily/Winged helix DNA-binding domain"/>
    <property type="match status" value="1"/>
</dbReference>
<feature type="domain" description="LexA repressor DNA-binding" evidence="15">
    <location>
        <begin position="4"/>
        <end position="60"/>
    </location>
</feature>
<keyword evidence="3 12" id="KW-0235">DNA replication</keyword>
<evidence type="ECO:0000256" key="2">
    <source>
        <dbReference type="ARBA" id="ARBA00022491"/>
    </source>
</evidence>
<evidence type="ECO:0000256" key="6">
    <source>
        <dbReference type="ARBA" id="ARBA00022813"/>
    </source>
</evidence>